<accession>A0A923HWQ0</accession>
<evidence type="ECO:0000259" key="2">
    <source>
        <dbReference type="Pfam" id="PF12674"/>
    </source>
</evidence>
<evidence type="ECO:0000313" key="4">
    <source>
        <dbReference type="Proteomes" id="UP000616595"/>
    </source>
</evidence>
<reference evidence="3" key="1">
    <citation type="submission" date="2019-10" db="EMBL/GenBank/DDBJ databases">
        <authorList>
            <person name="Ross D.E."/>
            <person name="Gulliver D."/>
        </authorList>
    </citation>
    <scope>NUCLEOTIDE SEQUENCE</scope>
    <source>
        <strain evidence="3">DER-2019</strain>
    </source>
</reference>
<evidence type="ECO:0000313" key="3">
    <source>
        <dbReference type="EMBL" id="MBC3889696.1"/>
    </source>
</evidence>
<gene>
    <name evidence="3" type="ORF">GH810_15405</name>
</gene>
<dbReference type="RefSeq" id="WP_148565964.1">
    <property type="nucleotide sequence ID" value="NZ_RXYA01000002.1"/>
</dbReference>
<organism evidence="3 4">
    <name type="scientific">Acetobacterium paludosum</name>
    <dbReference type="NCBI Taxonomy" id="52693"/>
    <lineage>
        <taxon>Bacteria</taxon>
        <taxon>Bacillati</taxon>
        <taxon>Bacillota</taxon>
        <taxon>Clostridia</taxon>
        <taxon>Eubacteriales</taxon>
        <taxon>Eubacteriaceae</taxon>
        <taxon>Acetobacterium</taxon>
    </lineage>
</organism>
<feature type="compositionally biased region" description="Basic and acidic residues" evidence="1">
    <location>
        <begin position="14"/>
        <end position="27"/>
    </location>
</feature>
<evidence type="ECO:0000256" key="1">
    <source>
        <dbReference type="SAM" id="MobiDB-lite"/>
    </source>
</evidence>
<dbReference type="OrthoDB" id="9801008at2"/>
<feature type="region of interest" description="Disordered" evidence="1">
    <location>
        <begin position="1"/>
        <end position="27"/>
    </location>
</feature>
<feature type="domain" description="Putative zinc ribbon" evidence="2">
    <location>
        <begin position="5"/>
        <end position="86"/>
    </location>
</feature>
<dbReference type="Proteomes" id="UP000616595">
    <property type="component" value="Unassembled WGS sequence"/>
</dbReference>
<comment type="caution">
    <text evidence="3">The sequence shown here is derived from an EMBL/GenBank/DDBJ whole genome shotgun (WGS) entry which is preliminary data.</text>
</comment>
<dbReference type="InterPro" id="IPR025868">
    <property type="entry name" value="Zn_ribbon_dom_put"/>
</dbReference>
<dbReference type="EMBL" id="WJBD01000023">
    <property type="protein sequence ID" value="MBC3889696.1"/>
    <property type="molecule type" value="Genomic_DNA"/>
</dbReference>
<proteinExistence type="predicted"/>
<reference evidence="3" key="2">
    <citation type="submission" date="2020-10" db="EMBL/GenBank/DDBJ databases">
        <title>Comparative genomics of the Acetobacterium genus.</title>
        <authorList>
            <person name="Marshall C."/>
            <person name="May H."/>
            <person name="Norman S."/>
        </authorList>
    </citation>
    <scope>NUCLEOTIDE SEQUENCE</scope>
    <source>
        <strain evidence="3">DER-2019</strain>
    </source>
</reference>
<dbReference type="AlphaFoldDB" id="A0A923HWQ0"/>
<sequence>MSDKLCQSCGKPMGETDKLYGTEKNGEKSRDYCDDCYKNGEFTSNISMKRMIEVSIPFLIKEKPEISAEEAQIIMEAFFPTLKRWRTD</sequence>
<dbReference type="Pfam" id="PF12674">
    <property type="entry name" value="Zn_ribbon_2"/>
    <property type="match status" value="1"/>
</dbReference>
<keyword evidence="4" id="KW-1185">Reference proteome</keyword>
<protein>
    <submittedName>
        <fullName evidence="3">Transcriptional regulator</fullName>
    </submittedName>
</protein>
<name>A0A923HWQ0_9FIRM</name>